<keyword evidence="4" id="KW-0547">Nucleotide-binding</keyword>
<dbReference type="Proteomes" id="UP000006683">
    <property type="component" value="Chromosome"/>
</dbReference>
<protein>
    <recommendedName>
        <fullName evidence="7">Aspartate--ammonia ligase</fullName>
        <ecNumber evidence="7">6.3.1.1</ecNumber>
    </recommendedName>
</protein>
<dbReference type="GO" id="GO:0005829">
    <property type="term" value="C:cytosol"/>
    <property type="evidence" value="ECO:0007669"/>
    <property type="project" value="TreeGrafter"/>
</dbReference>
<proteinExistence type="predicted"/>
<dbReference type="OrthoDB" id="3185462at2"/>
<name>E1SRB4_FERBD</name>
<dbReference type="InterPro" id="IPR045864">
    <property type="entry name" value="aa-tRNA-synth_II/BPL/LPL"/>
</dbReference>
<keyword evidence="1" id="KW-0963">Cytoplasm</keyword>
<reference evidence="9 10" key="1">
    <citation type="journal article" date="2010" name="Stand. Genomic Sci.">
        <title>Complete genome sequence of Ferrimonas balearica type strain (PAT).</title>
        <authorList>
            <person name="Nolan M."/>
            <person name="Sikorski J."/>
            <person name="Davenport K."/>
            <person name="Lucas S."/>
            <person name="Glavina Del Rio T."/>
            <person name="Tice H."/>
            <person name="Cheng J."/>
            <person name="Goodwin L."/>
            <person name="Pitluck S."/>
            <person name="Liolios K."/>
            <person name="Ivanova N."/>
            <person name="Mavromatis K."/>
            <person name="Ovchinnikova G."/>
            <person name="Pati A."/>
            <person name="Chen A."/>
            <person name="Palaniappan K."/>
            <person name="Land M."/>
            <person name="Hauser L."/>
            <person name="Chang Y."/>
            <person name="Jeffries C."/>
            <person name="Tapia R."/>
            <person name="Brettin T."/>
            <person name="Detter J."/>
            <person name="Han C."/>
            <person name="Yasawong M."/>
            <person name="Rohde M."/>
            <person name="Tindall B."/>
            <person name="Goker M."/>
            <person name="Woyke T."/>
            <person name="Bristow J."/>
            <person name="Eisen J."/>
            <person name="Markowitz V."/>
            <person name="Hugenholtz P."/>
            <person name="Kyrpides N."/>
            <person name="Klenk H."/>
            <person name="Lapidus A."/>
        </authorList>
    </citation>
    <scope>NUCLEOTIDE SEQUENCE [LARGE SCALE GENOMIC DNA]</scope>
    <source>
        <strain evidence="10">DSM 9799 / CCM 4581 / KCTC 23876 / PAT</strain>
    </source>
</reference>
<evidence type="ECO:0000256" key="2">
    <source>
        <dbReference type="ARBA" id="ARBA00022598"/>
    </source>
</evidence>
<dbReference type="InterPro" id="IPR006195">
    <property type="entry name" value="aa-tRNA-synth_II"/>
</dbReference>
<dbReference type="PANTHER" id="PTHR30073">
    <property type="entry name" value="ASPARTATE--AMMONIA LIGASE"/>
    <property type="match status" value="1"/>
</dbReference>
<dbReference type="HOGENOM" id="CLU_071543_0_0_6"/>
<gene>
    <name evidence="9" type="ordered locus">Fbal_0667</name>
</gene>
<dbReference type="GO" id="GO:0004071">
    <property type="term" value="F:aspartate-ammonia ligase activity"/>
    <property type="evidence" value="ECO:0007669"/>
    <property type="project" value="UniProtKB-UniRule"/>
</dbReference>
<evidence type="ECO:0000256" key="4">
    <source>
        <dbReference type="ARBA" id="ARBA00022741"/>
    </source>
</evidence>
<dbReference type="Gene3D" id="3.30.930.10">
    <property type="entry name" value="Bira Bifunctional Protein, Domain 2"/>
    <property type="match status" value="1"/>
</dbReference>
<keyword evidence="10" id="KW-1185">Reference proteome</keyword>
<dbReference type="GeneID" id="67180908"/>
<accession>E1SRB4</accession>
<evidence type="ECO:0000313" key="9">
    <source>
        <dbReference type="EMBL" id="ADN74879.1"/>
    </source>
</evidence>
<dbReference type="NCBIfam" id="TIGR00669">
    <property type="entry name" value="asnA"/>
    <property type="match status" value="1"/>
</dbReference>
<keyword evidence="6" id="KW-0061">Asparagine biosynthesis</keyword>
<dbReference type="RefSeq" id="WP_013344185.1">
    <property type="nucleotide sequence ID" value="NC_014541.1"/>
</dbReference>
<evidence type="ECO:0000256" key="1">
    <source>
        <dbReference type="ARBA" id="ARBA00022490"/>
    </source>
</evidence>
<evidence type="ECO:0000256" key="5">
    <source>
        <dbReference type="ARBA" id="ARBA00022840"/>
    </source>
</evidence>
<feature type="domain" description="Aminoacyl-transfer RNA synthetases class-II family profile" evidence="8">
    <location>
        <begin position="15"/>
        <end position="322"/>
    </location>
</feature>
<evidence type="ECO:0000256" key="3">
    <source>
        <dbReference type="ARBA" id="ARBA00022605"/>
    </source>
</evidence>
<dbReference type="KEGG" id="fbl:Fbal_0667"/>
<dbReference type="InterPro" id="IPR004618">
    <property type="entry name" value="AsnA"/>
</dbReference>
<dbReference type="STRING" id="550540.Fbal_0667"/>
<evidence type="ECO:0000259" key="8">
    <source>
        <dbReference type="PROSITE" id="PS50862"/>
    </source>
</evidence>
<dbReference type="PIRSF" id="PIRSF001555">
    <property type="entry name" value="Asp_ammon_ligase"/>
    <property type="match status" value="1"/>
</dbReference>
<dbReference type="EMBL" id="CP002209">
    <property type="protein sequence ID" value="ADN74879.1"/>
    <property type="molecule type" value="Genomic_DNA"/>
</dbReference>
<dbReference type="GO" id="GO:0005524">
    <property type="term" value="F:ATP binding"/>
    <property type="evidence" value="ECO:0007669"/>
    <property type="project" value="UniProtKB-KW"/>
</dbReference>
<dbReference type="GO" id="GO:0006529">
    <property type="term" value="P:asparagine biosynthetic process"/>
    <property type="evidence" value="ECO:0007669"/>
    <property type="project" value="UniProtKB-UniRule"/>
</dbReference>
<dbReference type="eggNOG" id="COG2502">
    <property type="taxonomic scope" value="Bacteria"/>
</dbReference>
<keyword evidence="5" id="KW-0067">ATP-binding</keyword>
<keyword evidence="3" id="KW-0028">Amino-acid biosynthesis</keyword>
<evidence type="ECO:0000313" key="10">
    <source>
        <dbReference type="Proteomes" id="UP000006683"/>
    </source>
</evidence>
<evidence type="ECO:0000256" key="6">
    <source>
        <dbReference type="ARBA" id="ARBA00022888"/>
    </source>
</evidence>
<dbReference type="SUPFAM" id="SSF55681">
    <property type="entry name" value="Class II aaRS and biotin synthetases"/>
    <property type="match status" value="1"/>
</dbReference>
<keyword evidence="2 9" id="KW-0436">Ligase</keyword>
<dbReference type="PANTHER" id="PTHR30073:SF5">
    <property type="entry name" value="ASPARTATE--AMMONIA LIGASE"/>
    <property type="match status" value="1"/>
</dbReference>
<evidence type="ECO:0000256" key="7">
    <source>
        <dbReference type="NCBIfam" id="TIGR00669"/>
    </source>
</evidence>
<dbReference type="AlphaFoldDB" id="E1SRB4"/>
<organism evidence="9 10">
    <name type="scientific">Ferrimonas balearica (strain DSM 9799 / CCM 4581 / KCTC 23876 / PAT)</name>
    <dbReference type="NCBI Taxonomy" id="550540"/>
    <lineage>
        <taxon>Bacteria</taxon>
        <taxon>Pseudomonadati</taxon>
        <taxon>Pseudomonadota</taxon>
        <taxon>Gammaproteobacteria</taxon>
        <taxon>Alteromonadales</taxon>
        <taxon>Ferrimonadaceae</taxon>
        <taxon>Ferrimonas</taxon>
    </lineage>
</organism>
<sequence>MKRAYIEKQQKIALIRDTFARELSARLNLLEVQAPILSEVGSGIQDGLSGTEKAVSVQVKTLPERRFEVVHSLAKWKRATLGRYQFGPGEGILAQMKALRPDEAILGPKHSVYVDQWDWEQVMGREERTLSGLKARVEAIWSALKATEAALQAQHGIPAQLPETLTFMHAEALRQHYPDLPASERERRICQELGAVFLIGIGGELADGQPHDMRAPDYDDWSSETELGRGLNGDLLVWNPVLGDAFELSSMGVRVDSLALQHQMRVAGSESGLAQPWHQSLLGGQLPQTIGGGIGQSRLVMLLLGAEHIGQVQCGVWAEACPSRL</sequence>
<dbReference type="PROSITE" id="PS50862">
    <property type="entry name" value="AA_TRNA_LIGASE_II"/>
    <property type="match status" value="1"/>
</dbReference>
<dbReference type="Pfam" id="PF03590">
    <property type="entry name" value="AsnA"/>
    <property type="match status" value="1"/>
</dbReference>
<dbReference type="EC" id="6.3.1.1" evidence="7"/>